<feature type="compositionally biased region" description="Acidic residues" evidence="1">
    <location>
        <begin position="321"/>
        <end position="336"/>
    </location>
</feature>
<evidence type="ECO:0000313" key="2">
    <source>
        <dbReference type="EMBL" id="KTD36609.1"/>
    </source>
</evidence>
<evidence type="ECO:0000313" key="3">
    <source>
        <dbReference type="Proteomes" id="UP000054725"/>
    </source>
</evidence>
<accession>A0A0W0WWF1</accession>
<dbReference type="EMBL" id="LNYO01000013">
    <property type="protein sequence ID" value="KTD36609.1"/>
    <property type="molecule type" value="Genomic_DNA"/>
</dbReference>
<reference evidence="2 3" key="1">
    <citation type="submission" date="2015-11" db="EMBL/GenBank/DDBJ databases">
        <title>Genomic analysis of 38 Legionella species identifies large and diverse effector repertoires.</title>
        <authorList>
            <person name="Burstein D."/>
            <person name="Amaro F."/>
            <person name="Zusman T."/>
            <person name="Lifshitz Z."/>
            <person name="Cohen O."/>
            <person name="Gilbert J.A."/>
            <person name="Pupko T."/>
            <person name="Shuman H.A."/>
            <person name="Segal G."/>
        </authorList>
    </citation>
    <scope>NUCLEOTIDE SEQUENCE [LARGE SCALE GENOMIC DNA]</scope>
    <source>
        <strain evidence="2 3">ATCC 49506</strain>
    </source>
</reference>
<protein>
    <submittedName>
        <fullName evidence="2">Uncharacterized protein</fullName>
    </submittedName>
</protein>
<dbReference type="RefSeq" id="WP_058504587.1">
    <property type="nucleotide sequence ID" value="NZ_CAAAIF010000009.1"/>
</dbReference>
<organism evidence="2 3">
    <name type="scientific">Legionella nautarum</name>
    <dbReference type="NCBI Taxonomy" id="45070"/>
    <lineage>
        <taxon>Bacteria</taxon>
        <taxon>Pseudomonadati</taxon>
        <taxon>Pseudomonadota</taxon>
        <taxon>Gammaproteobacteria</taxon>
        <taxon>Legionellales</taxon>
        <taxon>Legionellaceae</taxon>
        <taxon>Legionella</taxon>
    </lineage>
</organism>
<dbReference type="Proteomes" id="UP000054725">
    <property type="component" value="Unassembled WGS sequence"/>
</dbReference>
<sequence length="381" mass="43387">MSIFSDVTKFMLIKHIKGELKRADSWNESWFWSSVSRRDVEHSKAKNEHVKTLCTKIMELEDQRNDRDTSNEFRNQINNCKDTTKELCVETGHNVGQLNGELTNALSLLERIHHVFEKNEHIYNIQPELNPVAPSTYDIELKSPSTRYSDPLDIILYYTALYYVKKYQQQEAQGWFAAKVESVLPGTVKVREEKKDLLHSTIVALKKALESTDHDKARYRENRKEIAIMCLSSILGENARVCESNTLHSNFSLPGMGWAGWFGKFSLQWSCAPGELKEAMRSALREITAMEIPAAKEILAAQKGKGQVPPPKEEGEKEKEVEEEAANDDSDEELEDDKLRKPKGHKKSFSLGDGDAMFAKSKRKAEEKEGKENTSGFNIVT</sequence>
<gene>
    <name evidence="2" type="ORF">Lnau_1593</name>
</gene>
<feature type="region of interest" description="Disordered" evidence="1">
    <location>
        <begin position="301"/>
        <end position="381"/>
    </location>
</feature>
<comment type="caution">
    <text evidence="2">The sequence shown here is derived from an EMBL/GenBank/DDBJ whole genome shotgun (WGS) entry which is preliminary data.</text>
</comment>
<dbReference type="PATRIC" id="fig|45070.6.peg.1668"/>
<dbReference type="OrthoDB" id="5641125at2"/>
<feature type="compositionally biased region" description="Basic and acidic residues" evidence="1">
    <location>
        <begin position="311"/>
        <end position="320"/>
    </location>
</feature>
<keyword evidence="3" id="KW-1185">Reference proteome</keyword>
<proteinExistence type="predicted"/>
<evidence type="ECO:0000256" key="1">
    <source>
        <dbReference type="SAM" id="MobiDB-lite"/>
    </source>
</evidence>
<dbReference type="AlphaFoldDB" id="A0A0W0WWF1"/>
<name>A0A0W0WWF1_9GAMM</name>